<feature type="domain" description="ABC transporter" evidence="4">
    <location>
        <begin position="310"/>
        <end position="492"/>
    </location>
</feature>
<dbReference type="Proteomes" id="UP000003244">
    <property type="component" value="Unassembled WGS sequence"/>
</dbReference>
<dbReference type="NCBIfam" id="NF000355">
    <property type="entry name" value="ribo_prot_ABC_F"/>
    <property type="match status" value="1"/>
</dbReference>
<dbReference type="RefSeq" id="WP_007788649.1">
    <property type="nucleotide sequence ID" value="NZ_ADGQ01000026.1"/>
</dbReference>
<dbReference type="GeneID" id="84800205"/>
<dbReference type="AlphaFoldDB" id="E0E1X1"/>
<name>E0E1X1_9FIRM</name>
<dbReference type="PROSITE" id="PS50893">
    <property type="entry name" value="ABC_TRANSPORTER_2"/>
    <property type="match status" value="2"/>
</dbReference>
<evidence type="ECO:0000256" key="1">
    <source>
        <dbReference type="ARBA" id="ARBA00022741"/>
    </source>
</evidence>
<dbReference type="InterPro" id="IPR003593">
    <property type="entry name" value="AAA+_ATPase"/>
</dbReference>
<dbReference type="InterPro" id="IPR003439">
    <property type="entry name" value="ABC_transporter-like_ATP-bd"/>
</dbReference>
<dbReference type="Pfam" id="PF00005">
    <property type="entry name" value="ABC_tran"/>
    <property type="match status" value="2"/>
</dbReference>
<dbReference type="CDD" id="cd03221">
    <property type="entry name" value="ABCF_EF-3"/>
    <property type="match status" value="2"/>
</dbReference>
<sequence>MSAIRIENLTFSYYGYVKPIFENVSFSFDTNWKTGLIGRNGVGKSTLFKLLLNQEVYQGKISKDAYFIQFPPNIIDTSKLGIDLYKELMSDEEEWKLFRELNLLNVDENLIYREFETLSKGEQTKILLAILFTKEDGFLLIDEPTNHLDIDGRKVVSEYLKRKKGFLLISHDRDFLDGCINHVISINKNSIDVQSGNFTSWYENKMRKDQFEISQNEKLKKDIKRLKESARQSQIWSDKIENTKNGVKVSGVKPDKGHIGHQSAKMMKKSKNLENRQNKAIEEKQSLLKDIETKESLLLRTLLHHKNTFVTVYNLSSYYGEKQILSNVSFEIKQGDKVAIYGSNGSGKSTLIKILLGLNDEYTGEIKLASNLKISYIPQDTSALIGSLNEYIYKQGVDETLCKTILRKLDFARDLFEMDMKNYSYGQKKKVLIAVSLSKPAHLFVWDEPLNYIDVISRIQIEEIIKEANPTLIFVEHDKRFVEDIANKIIQL</sequence>
<protein>
    <submittedName>
        <fullName evidence="5">ABC transporter, ATP-binding protein</fullName>
    </submittedName>
</protein>
<evidence type="ECO:0000256" key="2">
    <source>
        <dbReference type="ARBA" id="ARBA00022840"/>
    </source>
</evidence>
<dbReference type="eggNOG" id="COG0488">
    <property type="taxonomic scope" value="Bacteria"/>
</dbReference>
<dbReference type="STRING" id="596315.HMPREF0634_1433"/>
<keyword evidence="1" id="KW-0547">Nucleotide-binding</keyword>
<feature type="region of interest" description="Disordered" evidence="3">
    <location>
        <begin position="247"/>
        <end position="273"/>
    </location>
</feature>
<dbReference type="PANTHER" id="PTHR42855:SF2">
    <property type="entry name" value="DRUG RESISTANCE ABC TRANSPORTER,ATP-BINDING PROTEIN"/>
    <property type="match status" value="1"/>
</dbReference>
<feature type="domain" description="ABC transporter" evidence="4">
    <location>
        <begin position="4"/>
        <end position="213"/>
    </location>
</feature>
<dbReference type="Gene3D" id="3.40.50.300">
    <property type="entry name" value="P-loop containing nucleotide triphosphate hydrolases"/>
    <property type="match status" value="2"/>
</dbReference>
<proteinExistence type="predicted"/>
<dbReference type="EMBL" id="ADGQ01000026">
    <property type="protein sequence ID" value="EFM65113.1"/>
    <property type="molecule type" value="Genomic_DNA"/>
</dbReference>
<dbReference type="NCBIfam" id="NF000167">
    <property type="entry name" value="ABCF_Lsa_all"/>
    <property type="match status" value="1"/>
</dbReference>
<evidence type="ECO:0000313" key="5">
    <source>
        <dbReference type="EMBL" id="EFM65113.1"/>
    </source>
</evidence>
<comment type="caution">
    <text evidence="5">The sequence shown here is derived from an EMBL/GenBank/DDBJ whole genome shotgun (WGS) entry which is preliminary data.</text>
</comment>
<dbReference type="SMART" id="SM00382">
    <property type="entry name" value="AAA"/>
    <property type="match status" value="2"/>
</dbReference>
<dbReference type="SUPFAM" id="SSF52540">
    <property type="entry name" value="P-loop containing nucleoside triphosphate hydrolases"/>
    <property type="match status" value="2"/>
</dbReference>
<dbReference type="InterPro" id="IPR017871">
    <property type="entry name" value="ABC_transporter-like_CS"/>
</dbReference>
<dbReference type="PROSITE" id="PS00211">
    <property type="entry name" value="ABC_TRANSPORTER_1"/>
    <property type="match status" value="2"/>
</dbReference>
<evidence type="ECO:0000313" key="6">
    <source>
        <dbReference type="Proteomes" id="UP000003244"/>
    </source>
</evidence>
<evidence type="ECO:0000259" key="4">
    <source>
        <dbReference type="PROSITE" id="PS50893"/>
    </source>
</evidence>
<dbReference type="InterPro" id="IPR051309">
    <property type="entry name" value="ABCF_ATPase"/>
</dbReference>
<accession>E0E1X1</accession>
<dbReference type="GO" id="GO:0016887">
    <property type="term" value="F:ATP hydrolysis activity"/>
    <property type="evidence" value="ECO:0007669"/>
    <property type="project" value="InterPro"/>
</dbReference>
<organism evidence="5 6">
    <name type="scientific">Peptostreptococcus stomatis DSM 17678</name>
    <dbReference type="NCBI Taxonomy" id="596315"/>
    <lineage>
        <taxon>Bacteria</taxon>
        <taxon>Bacillati</taxon>
        <taxon>Bacillota</taxon>
        <taxon>Clostridia</taxon>
        <taxon>Peptostreptococcales</taxon>
        <taxon>Peptostreptococcaceae</taxon>
        <taxon>Peptostreptococcus</taxon>
    </lineage>
</organism>
<evidence type="ECO:0000256" key="3">
    <source>
        <dbReference type="SAM" id="MobiDB-lite"/>
    </source>
</evidence>
<dbReference type="PANTHER" id="PTHR42855">
    <property type="entry name" value="ABC TRANSPORTER ATP-BINDING SUBUNIT"/>
    <property type="match status" value="1"/>
</dbReference>
<reference evidence="5 6" key="1">
    <citation type="submission" date="2010-08" db="EMBL/GenBank/DDBJ databases">
        <authorList>
            <person name="Harkins D.M."/>
            <person name="Madupu R."/>
            <person name="Durkin A.S."/>
            <person name="Torralba M."/>
            <person name="Methe B."/>
            <person name="Sutton G.G."/>
            <person name="Nelson K.E."/>
        </authorList>
    </citation>
    <scope>NUCLEOTIDE SEQUENCE [LARGE SCALE GENOMIC DNA]</scope>
    <source>
        <strain evidence="5 6">DSM 17678</strain>
    </source>
</reference>
<keyword evidence="6" id="KW-1185">Reference proteome</keyword>
<dbReference type="GO" id="GO:0005524">
    <property type="term" value="F:ATP binding"/>
    <property type="evidence" value="ECO:0007669"/>
    <property type="project" value="UniProtKB-KW"/>
</dbReference>
<dbReference type="InterPro" id="IPR027417">
    <property type="entry name" value="P-loop_NTPase"/>
</dbReference>
<keyword evidence="2 5" id="KW-0067">ATP-binding</keyword>
<dbReference type="OrthoDB" id="9801441at2"/>
<gene>
    <name evidence="5" type="ORF">HMPREF0634_1433</name>
</gene>